<comment type="caution">
    <text evidence="1">The sequence shown here is derived from an EMBL/GenBank/DDBJ whole genome shotgun (WGS) entry which is preliminary data.</text>
</comment>
<dbReference type="RefSeq" id="WP_130142005.1">
    <property type="nucleotide sequence ID" value="NZ_SGIT01000002.1"/>
</dbReference>
<reference evidence="1 2" key="1">
    <citation type="submission" date="2019-02" db="EMBL/GenBank/DDBJ databases">
        <authorList>
            <person name="Li Y."/>
        </authorList>
    </citation>
    <scope>NUCLEOTIDE SEQUENCE [LARGE SCALE GENOMIC DNA]</scope>
    <source>
        <strain evidence="1 2">30C10-4-7</strain>
    </source>
</reference>
<organism evidence="1 2">
    <name type="scientific">Sphingobacterium corticibacterium</name>
    <dbReference type="NCBI Taxonomy" id="2484746"/>
    <lineage>
        <taxon>Bacteria</taxon>
        <taxon>Pseudomonadati</taxon>
        <taxon>Bacteroidota</taxon>
        <taxon>Sphingobacteriia</taxon>
        <taxon>Sphingobacteriales</taxon>
        <taxon>Sphingobacteriaceae</taxon>
        <taxon>Sphingobacterium</taxon>
    </lineage>
</organism>
<protein>
    <submittedName>
        <fullName evidence="1">Uncharacterized protein</fullName>
    </submittedName>
</protein>
<proteinExistence type="predicted"/>
<accession>A0A4Q6XU04</accession>
<evidence type="ECO:0000313" key="2">
    <source>
        <dbReference type="Proteomes" id="UP000292855"/>
    </source>
</evidence>
<name>A0A4Q6XU04_9SPHI</name>
<dbReference type="Proteomes" id="UP000292855">
    <property type="component" value="Unassembled WGS sequence"/>
</dbReference>
<dbReference type="EMBL" id="SGIT01000002">
    <property type="protein sequence ID" value="RZF60087.1"/>
    <property type="molecule type" value="Genomic_DNA"/>
</dbReference>
<keyword evidence="2" id="KW-1185">Reference proteome</keyword>
<gene>
    <name evidence="1" type="ORF">EWE74_13280</name>
</gene>
<sequence>MGRTTRYFERTAHNISGLTDNIDGVTGNFKRMMTINRAMSDNFAHMQAIPASRRPCKSGCAGMIDAQPRALQPYSPLPYKPVGQQRRREPLPIRLYISLHFHSRASRSISPPNARTDAPT</sequence>
<dbReference type="AlphaFoldDB" id="A0A4Q6XU04"/>
<evidence type="ECO:0000313" key="1">
    <source>
        <dbReference type="EMBL" id="RZF60087.1"/>
    </source>
</evidence>